<name>A0A6P8H8T4_ACTTE</name>
<dbReference type="GeneID" id="116289194"/>
<protein>
    <submittedName>
        <fullName evidence="4 5">Ribosome-binding protein 1-like isoform X1</fullName>
    </submittedName>
</protein>
<evidence type="ECO:0000313" key="6">
    <source>
        <dbReference type="RefSeq" id="XP_031551933.1"/>
    </source>
</evidence>
<evidence type="ECO:0000256" key="1">
    <source>
        <dbReference type="SAM" id="MobiDB-lite"/>
    </source>
</evidence>
<sequence length="404" mass="43635">MMAARNFMAKLILCLTLQGVIVSPMSLGLDRQRQFIQQSIESTVSNAYDPFIRPYQQLKADKAENPSTESAPNEKPPSETSPNEEPSSETKPNEKPSSEAKPNEKPSSETKPNEKPSSESTPNEKPSSETTPNEKPNSEGEKNKMGSFKIDDGDVIGGGIYEIKPDGMVAMDIKLKISPGASSPALCPAPPCPSEAPKSKSTKAPINIENPPTTVTPAPIAVTASGKIPEETLYSKPESSSKDEPVSSQVNVEGPNEHNTAKTFEAAKQDVKGEFPKTTSMTIKEQEVSTLPSKESLTPITKDEEKTKASSGGFGESRKALGSSGEGATSLFSDAAQARLKAIKQNLRLGSKNLPELNKLQAALSDAATAWAFNYRNADLGRRSDYMAKPRRIYYTHQNYVPMQ</sequence>
<dbReference type="Proteomes" id="UP000515163">
    <property type="component" value="Unplaced"/>
</dbReference>
<feature type="region of interest" description="Disordered" evidence="1">
    <location>
        <begin position="60"/>
        <end position="157"/>
    </location>
</feature>
<proteinExistence type="predicted"/>
<feature type="region of interest" description="Disordered" evidence="1">
    <location>
        <begin position="284"/>
        <end position="325"/>
    </location>
</feature>
<feature type="compositionally biased region" description="Basic and acidic residues" evidence="1">
    <location>
        <begin position="91"/>
        <end position="117"/>
    </location>
</feature>
<keyword evidence="2" id="KW-0732">Signal</keyword>
<dbReference type="OrthoDB" id="10068079at2759"/>
<dbReference type="KEGG" id="aten:116289194"/>
<evidence type="ECO:0000313" key="4">
    <source>
        <dbReference type="RefSeq" id="XP_031551931.1"/>
    </source>
</evidence>
<evidence type="ECO:0000256" key="2">
    <source>
        <dbReference type="SAM" id="SignalP"/>
    </source>
</evidence>
<feature type="compositionally biased region" description="Basic and acidic residues" evidence="1">
    <location>
        <begin position="136"/>
        <end position="152"/>
    </location>
</feature>
<feature type="region of interest" description="Disordered" evidence="1">
    <location>
        <begin position="179"/>
        <end position="262"/>
    </location>
</feature>
<reference evidence="4 5" key="1">
    <citation type="submission" date="2025-04" db="UniProtKB">
        <authorList>
            <consortium name="RefSeq"/>
        </authorList>
    </citation>
    <scope>IDENTIFICATION</scope>
    <source>
        <tissue evidence="4 5">Tentacle</tissue>
    </source>
</reference>
<evidence type="ECO:0000313" key="5">
    <source>
        <dbReference type="RefSeq" id="XP_031551932.1"/>
    </source>
</evidence>
<feature type="compositionally biased region" description="Polar residues" evidence="1">
    <location>
        <begin position="284"/>
        <end position="299"/>
    </location>
</feature>
<feature type="compositionally biased region" description="Polar residues" evidence="1">
    <location>
        <begin position="118"/>
        <end position="135"/>
    </location>
</feature>
<feature type="compositionally biased region" description="Low complexity" evidence="1">
    <location>
        <begin position="211"/>
        <end position="224"/>
    </location>
</feature>
<evidence type="ECO:0000313" key="3">
    <source>
        <dbReference type="Proteomes" id="UP000515163"/>
    </source>
</evidence>
<feature type="signal peptide" evidence="2">
    <location>
        <begin position="1"/>
        <end position="22"/>
    </location>
</feature>
<keyword evidence="3" id="KW-1185">Reference proteome</keyword>
<dbReference type="RefSeq" id="XP_031551933.1">
    <property type="nucleotide sequence ID" value="XM_031696073.1"/>
</dbReference>
<accession>A0A6P8H8T4</accession>
<dbReference type="AlphaFoldDB" id="A0A6P8H8T4"/>
<gene>
    <name evidence="4 5 6" type="primary">LOC116289194</name>
</gene>
<dbReference type="RefSeq" id="XP_031551932.1">
    <property type="nucleotide sequence ID" value="XM_031696072.1"/>
</dbReference>
<organism evidence="3 4">
    <name type="scientific">Actinia tenebrosa</name>
    <name type="common">Australian red waratah sea anemone</name>
    <dbReference type="NCBI Taxonomy" id="6105"/>
    <lineage>
        <taxon>Eukaryota</taxon>
        <taxon>Metazoa</taxon>
        <taxon>Cnidaria</taxon>
        <taxon>Anthozoa</taxon>
        <taxon>Hexacorallia</taxon>
        <taxon>Actiniaria</taxon>
        <taxon>Actiniidae</taxon>
        <taxon>Actinia</taxon>
    </lineage>
</organism>
<feature type="chain" id="PRO_5044653024" evidence="2">
    <location>
        <begin position="23"/>
        <end position="404"/>
    </location>
</feature>
<dbReference type="RefSeq" id="XP_031551931.1">
    <property type="nucleotide sequence ID" value="XM_031696071.1"/>
</dbReference>